<dbReference type="OrthoDB" id="7917738at2"/>
<evidence type="ECO:0000313" key="2">
    <source>
        <dbReference type="EMBL" id="TFF20525.1"/>
    </source>
</evidence>
<dbReference type="Proteomes" id="UP000298179">
    <property type="component" value="Unassembled WGS sequence"/>
</dbReference>
<sequence>MEWYDVVLKILSPLVALAALGFTVHSTRSRASKEESDKLDDRLSALERTAIKREDVDGLKSSLSELSEIVRDLKAIGREAEEASERSQRNEGRVMALERDAHRWSEIEGQVDRISEDRLKVAQIHQATFEQLRDRIGRVEETIKHSPSAHQVADLRTLVEKMGGDIRVLSEGMRPLAASVGRIDDFLMGQSAKRIEGR</sequence>
<dbReference type="RefSeq" id="WP_134763174.1">
    <property type="nucleotide sequence ID" value="NZ_SOZD01000005.1"/>
</dbReference>
<dbReference type="EMBL" id="SOZD01000005">
    <property type="protein sequence ID" value="TFF20525.1"/>
    <property type="molecule type" value="Genomic_DNA"/>
</dbReference>
<reference evidence="2 3" key="1">
    <citation type="submission" date="2019-03" db="EMBL/GenBank/DDBJ databases">
        <title>Jiella endophytica sp. nov., a novel endophytic bacterium isolated from root of Ficus microcarpa Linn. f.</title>
        <authorList>
            <person name="Tuo L."/>
        </authorList>
    </citation>
    <scope>NUCLEOTIDE SEQUENCE [LARGE SCALE GENOMIC DNA]</scope>
    <source>
        <strain evidence="2 3">CBS5Q-3</strain>
    </source>
</reference>
<protein>
    <submittedName>
        <fullName evidence="2">Uncharacterized protein</fullName>
    </submittedName>
</protein>
<accession>A0A4Y8RE12</accession>
<dbReference type="AlphaFoldDB" id="A0A4Y8RE12"/>
<evidence type="ECO:0000256" key="1">
    <source>
        <dbReference type="SAM" id="Coils"/>
    </source>
</evidence>
<comment type="caution">
    <text evidence="2">The sequence shown here is derived from an EMBL/GenBank/DDBJ whole genome shotgun (WGS) entry which is preliminary data.</text>
</comment>
<organism evidence="2 3">
    <name type="scientific">Jiella endophytica</name>
    <dbReference type="NCBI Taxonomy" id="2558362"/>
    <lineage>
        <taxon>Bacteria</taxon>
        <taxon>Pseudomonadati</taxon>
        <taxon>Pseudomonadota</taxon>
        <taxon>Alphaproteobacteria</taxon>
        <taxon>Hyphomicrobiales</taxon>
        <taxon>Aurantimonadaceae</taxon>
        <taxon>Jiella</taxon>
    </lineage>
</organism>
<feature type="coiled-coil region" evidence="1">
    <location>
        <begin position="29"/>
        <end position="100"/>
    </location>
</feature>
<name>A0A4Y8RE12_9HYPH</name>
<evidence type="ECO:0000313" key="3">
    <source>
        <dbReference type="Proteomes" id="UP000298179"/>
    </source>
</evidence>
<keyword evidence="1" id="KW-0175">Coiled coil</keyword>
<keyword evidence="3" id="KW-1185">Reference proteome</keyword>
<gene>
    <name evidence="2" type="ORF">E3C22_16580</name>
</gene>
<proteinExistence type="predicted"/>